<dbReference type="EMBL" id="BMWG01000008">
    <property type="protein sequence ID" value="GGZ34838.1"/>
    <property type="molecule type" value="Genomic_DNA"/>
</dbReference>
<organism evidence="1 2">
    <name type="scientific">Streptomyces inusitatus</name>
    <dbReference type="NCBI Taxonomy" id="68221"/>
    <lineage>
        <taxon>Bacteria</taxon>
        <taxon>Bacillati</taxon>
        <taxon>Actinomycetota</taxon>
        <taxon>Actinomycetes</taxon>
        <taxon>Kitasatosporales</taxon>
        <taxon>Streptomycetaceae</taxon>
        <taxon>Streptomyces</taxon>
    </lineage>
</organism>
<dbReference type="AlphaFoldDB" id="A0A918Q5J0"/>
<protein>
    <submittedName>
        <fullName evidence="1">Uncharacterized protein</fullName>
    </submittedName>
</protein>
<reference evidence="1" key="2">
    <citation type="submission" date="2020-09" db="EMBL/GenBank/DDBJ databases">
        <authorList>
            <person name="Sun Q."/>
            <person name="Ohkuma M."/>
        </authorList>
    </citation>
    <scope>NUCLEOTIDE SEQUENCE</scope>
    <source>
        <strain evidence="1">JCM 4988</strain>
    </source>
</reference>
<evidence type="ECO:0000313" key="2">
    <source>
        <dbReference type="Proteomes" id="UP000630936"/>
    </source>
</evidence>
<evidence type="ECO:0000313" key="1">
    <source>
        <dbReference type="EMBL" id="GGZ34838.1"/>
    </source>
</evidence>
<sequence length="64" mass="6100">MPRDSASWAAAPPAGDTASVPAISGAIAAATPYLATALIPFPFPSEPASGPTAVKGSFVAGGGM</sequence>
<keyword evidence="2" id="KW-1185">Reference proteome</keyword>
<comment type="caution">
    <text evidence="1">The sequence shown here is derived from an EMBL/GenBank/DDBJ whole genome shotgun (WGS) entry which is preliminary data.</text>
</comment>
<gene>
    <name evidence="1" type="ORF">GCM10010387_31100</name>
</gene>
<dbReference type="Proteomes" id="UP000630936">
    <property type="component" value="Unassembled WGS sequence"/>
</dbReference>
<name>A0A918Q5J0_9ACTN</name>
<accession>A0A918Q5J0</accession>
<proteinExistence type="predicted"/>
<reference evidence="1" key="1">
    <citation type="journal article" date="2014" name="Int. J. Syst. Evol. Microbiol.">
        <title>Complete genome sequence of Corynebacterium casei LMG S-19264T (=DSM 44701T), isolated from a smear-ripened cheese.</title>
        <authorList>
            <consortium name="US DOE Joint Genome Institute (JGI-PGF)"/>
            <person name="Walter F."/>
            <person name="Albersmeier A."/>
            <person name="Kalinowski J."/>
            <person name="Ruckert C."/>
        </authorList>
    </citation>
    <scope>NUCLEOTIDE SEQUENCE</scope>
    <source>
        <strain evidence="1">JCM 4988</strain>
    </source>
</reference>